<dbReference type="PROSITE" id="PS50211">
    <property type="entry name" value="DENN"/>
    <property type="match status" value="1"/>
</dbReference>
<dbReference type="Pfam" id="PF02141">
    <property type="entry name" value="DENN"/>
    <property type="match status" value="1"/>
</dbReference>
<dbReference type="SMART" id="SM00799">
    <property type="entry name" value="DENN"/>
    <property type="match status" value="1"/>
</dbReference>
<name>A0ABR2HVX1_9EUKA</name>
<feature type="domain" description="UDENN" evidence="1">
    <location>
        <begin position="25"/>
        <end position="447"/>
    </location>
</feature>
<evidence type="ECO:0000259" key="1">
    <source>
        <dbReference type="PROSITE" id="PS50211"/>
    </source>
</evidence>
<dbReference type="InterPro" id="IPR005113">
    <property type="entry name" value="uDENN_dom"/>
</dbReference>
<dbReference type="PANTHER" id="PTHR13196:SF14">
    <property type="entry name" value="UDENN DOMAIN-CONTAINING PROTEIN"/>
    <property type="match status" value="1"/>
</dbReference>
<dbReference type="InterPro" id="IPR001194">
    <property type="entry name" value="cDENN_dom"/>
</dbReference>
<accession>A0ABR2HVX1</accession>
<dbReference type="PANTHER" id="PTHR13196">
    <property type="entry name" value="DENN DOMAIN-CONTAINING"/>
    <property type="match status" value="1"/>
</dbReference>
<dbReference type="InterPro" id="IPR040032">
    <property type="entry name" value="DENND1A/B/C"/>
</dbReference>
<evidence type="ECO:0000313" key="2">
    <source>
        <dbReference type="EMBL" id="KAK8853780.1"/>
    </source>
</evidence>
<reference evidence="2 3" key="1">
    <citation type="submission" date="2024-04" db="EMBL/GenBank/DDBJ databases">
        <title>Tritrichomonas musculus Genome.</title>
        <authorList>
            <person name="Alves-Ferreira E."/>
            <person name="Grigg M."/>
            <person name="Lorenzi H."/>
            <person name="Galac M."/>
        </authorList>
    </citation>
    <scope>NUCLEOTIDE SEQUENCE [LARGE SCALE GENOMIC DNA]</scope>
    <source>
        <strain evidence="2 3">EAF2021</strain>
    </source>
</reference>
<gene>
    <name evidence="2" type="ORF">M9Y10_016323</name>
</gene>
<comment type="caution">
    <text evidence="2">The sequence shown here is derived from an EMBL/GenBank/DDBJ whole genome shotgun (WGS) entry which is preliminary data.</text>
</comment>
<dbReference type="Pfam" id="PF03456">
    <property type="entry name" value="uDENN"/>
    <property type="match status" value="1"/>
</dbReference>
<dbReference type="Gene3D" id="3.40.50.11500">
    <property type="match status" value="1"/>
</dbReference>
<dbReference type="EMBL" id="JAPFFF010000021">
    <property type="protein sequence ID" value="KAK8853780.1"/>
    <property type="molecule type" value="Genomic_DNA"/>
</dbReference>
<dbReference type="InterPro" id="IPR037516">
    <property type="entry name" value="Tripartite_DENN"/>
</dbReference>
<organism evidence="2 3">
    <name type="scientific">Tritrichomonas musculus</name>
    <dbReference type="NCBI Taxonomy" id="1915356"/>
    <lineage>
        <taxon>Eukaryota</taxon>
        <taxon>Metamonada</taxon>
        <taxon>Parabasalia</taxon>
        <taxon>Tritrichomonadida</taxon>
        <taxon>Tritrichomonadidae</taxon>
        <taxon>Tritrichomonas</taxon>
    </lineage>
</organism>
<sequence>MERYGTPKKIFMINFQSQPDAPPFNYICRAWMNEQRKCEVEDLFVLAPQYQEKYVPHIGRFCFPYEENDIHDKTFFSFCLTDADKNYSYCFAYSAKRKVVINNEEKNKHSIFALFSSYYHPYFLNEIIFEVSNLFNKNPNDCHSFIDHFSKIVLTQDKYDWTYDDNCCIWMNDNCSYELKCNRLLSPDNEIGSCLKFMFENFSAHFLLSAIVAMMNDFRIIVISSKPEYLGKACFGLLSLIYPITWNGTFIPIVPSSLSDMLDSPIAYIDGVHSSMAEHIYTTGFGSYFVINVDLHSCASIETNDFPDSVMNAINSSAEEIKRDISIYQCKEIFPASRIIKLLKRFVVKIYASLFEIQPTLISNSIQPNTVNSGGSDGITNTSISSISDSRNIYNTAYADPDEIYKYYLNFRNEFENDMKYSICQTQFSLQFFRKLIESKDDTLFRKYFPGEMKPIGKLLEDEFKKTASYNLEAIRSTQTNDSRHSPMIFNRQGNNASIFDINASDNEG</sequence>
<keyword evidence="3" id="KW-1185">Reference proteome</keyword>
<dbReference type="Gene3D" id="3.30.450.200">
    <property type="match status" value="1"/>
</dbReference>
<dbReference type="InterPro" id="IPR043153">
    <property type="entry name" value="DENN_C"/>
</dbReference>
<proteinExistence type="predicted"/>
<protein>
    <recommendedName>
        <fullName evidence="1">UDENN domain-containing protein</fullName>
    </recommendedName>
</protein>
<dbReference type="Proteomes" id="UP001470230">
    <property type="component" value="Unassembled WGS sequence"/>
</dbReference>
<evidence type="ECO:0000313" key="3">
    <source>
        <dbReference type="Proteomes" id="UP001470230"/>
    </source>
</evidence>